<reference evidence="3 4" key="1">
    <citation type="journal article" date="2019" name="Nat. Microbiol.">
        <title>Mediterranean grassland soil C-N compound turnover is dependent on rainfall and depth, and is mediated by genomically divergent microorganisms.</title>
        <authorList>
            <person name="Diamond S."/>
            <person name="Andeer P.F."/>
            <person name="Li Z."/>
            <person name="Crits-Christoph A."/>
            <person name="Burstein D."/>
            <person name="Anantharaman K."/>
            <person name="Lane K.R."/>
            <person name="Thomas B.C."/>
            <person name="Pan C."/>
            <person name="Northen T.R."/>
            <person name="Banfield J.F."/>
        </authorList>
    </citation>
    <scope>NUCLEOTIDE SEQUENCE [LARGE SCALE GENOMIC DNA]</scope>
    <source>
        <strain evidence="3">WS_10</strain>
    </source>
</reference>
<dbReference type="SMART" id="SM00363">
    <property type="entry name" value="S4"/>
    <property type="match status" value="1"/>
</dbReference>
<keyword evidence="1" id="KW-0694">RNA-binding</keyword>
<dbReference type="PROSITE" id="PS50889">
    <property type="entry name" value="S4"/>
    <property type="match status" value="1"/>
</dbReference>
<dbReference type="Proteomes" id="UP000319836">
    <property type="component" value="Unassembled WGS sequence"/>
</dbReference>
<dbReference type="EMBL" id="VBPA01000011">
    <property type="protein sequence ID" value="TMQ73315.1"/>
    <property type="molecule type" value="Genomic_DNA"/>
</dbReference>
<gene>
    <name evidence="3" type="ORF">E6K80_00435</name>
</gene>
<evidence type="ECO:0000259" key="2">
    <source>
        <dbReference type="SMART" id="SM00363"/>
    </source>
</evidence>
<comment type="caution">
    <text evidence="3">The sequence shown here is derived from an EMBL/GenBank/DDBJ whole genome shotgun (WGS) entry which is preliminary data.</text>
</comment>
<organism evidence="3 4">
    <name type="scientific">Eiseniibacteriota bacterium</name>
    <dbReference type="NCBI Taxonomy" id="2212470"/>
    <lineage>
        <taxon>Bacteria</taxon>
        <taxon>Candidatus Eiseniibacteriota</taxon>
    </lineage>
</organism>
<evidence type="ECO:0000256" key="1">
    <source>
        <dbReference type="PROSITE-ProRule" id="PRU00182"/>
    </source>
</evidence>
<feature type="domain" description="RNA-binding S4" evidence="2">
    <location>
        <begin position="1"/>
        <end position="59"/>
    </location>
</feature>
<dbReference type="Pfam" id="PF01479">
    <property type="entry name" value="S4"/>
    <property type="match status" value="1"/>
</dbReference>
<dbReference type="InterPro" id="IPR036986">
    <property type="entry name" value="S4_RNA-bd_sf"/>
</dbReference>
<sequence>MRLDVLLHELRLFKSRSQAAAAIDEGRIMVAGRFAKASRAIAAGERITIVGPRGARTLEVLDLPRRSMSKAAAQALVREVEPRES</sequence>
<evidence type="ECO:0000313" key="4">
    <source>
        <dbReference type="Proteomes" id="UP000319836"/>
    </source>
</evidence>
<protein>
    <recommendedName>
        <fullName evidence="2">RNA-binding S4 domain-containing protein</fullName>
    </recommendedName>
</protein>
<dbReference type="AlphaFoldDB" id="A0A538UBN3"/>
<proteinExistence type="predicted"/>
<dbReference type="CDD" id="cd00165">
    <property type="entry name" value="S4"/>
    <property type="match status" value="1"/>
</dbReference>
<dbReference type="Gene3D" id="3.10.290.10">
    <property type="entry name" value="RNA-binding S4 domain"/>
    <property type="match status" value="1"/>
</dbReference>
<evidence type="ECO:0000313" key="3">
    <source>
        <dbReference type="EMBL" id="TMQ73315.1"/>
    </source>
</evidence>
<dbReference type="SUPFAM" id="SSF55174">
    <property type="entry name" value="Alpha-L RNA-binding motif"/>
    <property type="match status" value="1"/>
</dbReference>
<dbReference type="InterPro" id="IPR002942">
    <property type="entry name" value="S4_RNA-bd"/>
</dbReference>
<accession>A0A538UBN3</accession>
<name>A0A538UBN3_UNCEI</name>
<dbReference type="GO" id="GO:0003723">
    <property type="term" value="F:RNA binding"/>
    <property type="evidence" value="ECO:0007669"/>
    <property type="project" value="UniProtKB-KW"/>
</dbReference>